<accession>A0A0C7N1J1</accession>
<dbReference type="HOGENOM" id="CLU_062645_2_1_1"/>
<dbReference type="InterPro" id="IPR052786">
    <property type="entry name" value="Spore_wall_assembly"/>
</dbReference>
<gene>
    <name evidence="2" type="ORF">LALA0_S09e07184g</name>
</gene>
<proteinExistence type="predicted"/>
<dbReference type="GO" id="GO:0005811">
    <property type="term" value="C:lipid droplet"/>
    <property type="evidence" value="ECO:0007669"/>
    <property type="project" value="TreeGrafter"/>
</dbReference>
<dbReference type="EMBL" id="LN736368">
    <property type="protein sequence ID" value="CEP63992.1"/>
    <property type="molecule type" value="Genomic_DNA"/>
</dbReference>
<evidence type="ECO:0000313" key="3">
    <source>
        <dbReference type="Proteomes" id="UP000054304"/>
    </source>
</evidence>
<evidence type="ECO:0000256" key="1">
    <source>
        <dbReference type="SAM" id="Phobius"/>
    </source>
</evidence>
<dbReference type="Proteomes" id="UP000054304">
    <property type="component" value="Unassembled WGS sequence"/>
</dbReference>
<dbReference type="GeneID" id="34687519"/>
<feature type="transmembrane region" description="Helical" evidence="1">
    <location>
        <begin position="90"/>
        <end position="110"/>
    </location>
</feature>
<name>A0A0C7N1J1_9SACH</name>
<keyword evidence="3" id="KW-1185">Reference proteome</keyword>
<dbReference type="OrthoDB" id="10012223at2759"/>
<reference evidence="2 3" key="1">
    <citation type="submission" date="2014-12" db="EMBL/GenBank/DDBJ databases">
        <authorList>
            <person name="Neuveglise Cecile"/>
        </authorList>
    </citation>
    <scope>NUCLEOTIDE SEQUENCE [LARGE SCALE GENOMIC DNA]</scope>
    <source>
        <strain evidence="2 3">CBS 12615</strain>
    </source>
</reference>
<feature type="transmembrane region" description="Helical" evidence="1">
    <location>
        <begin position="263"/>
        <end position="287"/>
    </location>
</feature>
<dbReference type="RefSeq" id="XP_022630204.1">
    <property type="nucleotide sequence ID" value="XM_022770911.1"/>
</dbReference>
<keyword evidence="1" id="KW-0472">Membrane</keyword>
<dbReference type="AlphaFoldDB" id="A0A0C7N1J1"/>
<organism evidence="2 3">
    <name type="scientific">Lachancea lanzarotensis</name>
    <dbReference type="NCBI Taxonomy" id="1245769"/>
    <lineage>
        <taxon>Eukaryota</taxon>
        <taxon>Fungi</taxon>
        <taxon>Dikarya</taxon>
        <taxon>Ascomycota</taxon>
        <taxon>Saccharomycotina</taxon>
        <taxon>Saccharomycetes</taxon>
        <taxon>Saccharomycetales</taxon>
        <taxon>Saccharomycetaceae</taxon>
        <taxon>Lachancea</taxon>
    </lineage>
</organism>
<evidence type="ECO:0000313" key="2">
    <source>
        <dbReference type="EMBL" id="CEP63992.1"/>
    </source>
</evidence>
<dbReference type="GO" id="GO:0005628">
    <property type="term" value="C:prospore membrane"/>
    <property type="evidence" value="ECO:0007669"/>
    <property type="project" value="EnsemblFungi"/>
</dbReference>
<protein>
    <submittedName>
        <fullName evidence="2">LALA0S09e07184g1_1</fullName>
    </submittedName>
</protein>
<dbReference type="GO" id="GO:0005619">
    <property type="term" value="C:ascospore wall"/>
    <property type="evidence" value="ECO:0007669"/>
    <property type="project" value="EnsemblFungi"/>
</dbReference>
<feature type="transmembrane region" description="Helical" evidence="1">
    <location>
        <begin position="116"/>
        <end position="137"/>
    </location>
</feature>
<dbReference type="PANTHER" id="PTHR34292">
    <property type="entry name" value="OUTER SPORE WALL PROTEIN LDS1"/>
    <property type="match status" value="1"/>
</dbReference>
<keyword evidence="1" id="KW-0812">Transmembrane</keyword>
<feature type="transmembrane region" description="Helical" evidence="1">
    <location>
        <begin position="226"/>
        <end position="242"/>
    </location>
</feature>
<keyword evidence="1" id="KW-1133">Transmembrane helix</keyword>
<dbReference type="PANTHER" id="PTHR34292:SF2">
    <property type="entry name" value="OUTER SPORE WALL PROTEIN LDS1"/>
    <property type="match status" value="1"/>
</dbReference>
<sequence>MSFTGSLILSGIGGLMYKYGGQQAVKEEDLPVGTRGLTLGFIQVRIKVVKERWGRVSTNFWNTLVRSGGYKYPFRGVSEMFRSSIYVYHWGRAFAFYVALYLTVAFVYFITILPVYLALLAFCGPIGFAIAYLHFLLHSNMLTMLVVRFTQLNNTLFDLTLTHNGKDVFVKRALDSPTLPIRYYIPMNTYYFWFNHLPWRLTVHFIQFIALLTLLLISLIPILGPITFNALISPFIARLYFSRFLRLKKLDNKRRDDEFYFNLGLYISFGFVAGQLEIIPFVSGLIYSSNSVGGGLCAIAALDAEVAAPAISNQNGTTGEVREPTVA</sequence>
<dbReference type="GO" id="GO:0030476">
    <property type="term" value="P:ascospore wall assembly"/>
    <property type="evidence" value="ECO:0007669"/>
    <property type="project" value="EnsemblFungi"/>
</dbReference>